<accession>A0A832I4K6</accession>
<sequence length="383" mass="39319">MKVAHVIEAMHQGGAESLVVEHARRAAPDVRTLVVALNRGGPALEAAAAVGARTVMLGKGGARLGGLARLVRLLRDERVDVVNGHNPTGGLYGALAGALAGVPAVIRTEHSIHYRGRHSAAYPVLEVVSTLLARRVVCVCEAVRVSHVRRLPWAAGRFVTVANGISPAPHTRPREEVRAALGLPAGAALVLTLGSLTPQKAQHVLLEAFAEVAATRPAARLLVAGEGPLRASLEARAAALGVADRARFLGARLDAADLLGACDVFALSSVREGLSITLLEAMRAGRPCVASDVGGNAEAVAHGTTGLVVPAGDAGALARALGALLDDPARAEAMGRAGRERWAARFTAERMVRDTEALYRAALAGAGRRATPAAAAPTGAPGR</sequence>
<dbReference type="InterPro" id="IPR001296">
    <property type="entry name" value="Glyco_trans_1"/>
</dbReference>
<protein>
    <submittedName>
        <fullName evidence="3">Glycosyltransferase</fullName>
    </submittedName>
</protein>
<evidence type="ECO:0000313" key="3">
    <source>
        <dbReference type="EMBL" id="HGZ43135.1"/>
    </source>
</evidence>
<gene>
    <name evidence="3" type="ORF">ENR23_06870</name>
</gene>
<dbReference type="GO" id="GO:0016757">
    <property type="term" value="F:glycosyltransferase activity"/>
    <property type="evidence" value="ECO:0007669"/>
    <property type="project" value="InterPro"/>
</dbReference>
<evidence type="ECO:0000259" key="2">
    <source>
        <dbReference type="Pfam" id="PF13439"/>
    </source>
</evidence>
<reference evidence="3" key="1">
    <citation type="journal article" date="2020" name="mSystems">
        <title>Genome- and Community-Level Interaction Insights into Carbon Utilization and Element Cycling Functions of Hydrothermarchaeota in Hydrothermal Sediment.</title>
        <authorList>
            <person name="Zhou Z."/>
            <person name="Liu Y."/>
            <person name="Xu W."/>
            <person name="Pan J."/>
            <person name="Luo Z.H."/>
            <person name="Li M."/>
        </authorList>
    </citation>
    <scope>NUCLEOTIDE SEQUENCE [LARGE SCALE GENOMIC DNA]</scope>
    <source>
        <strain evidence="3">SpSt-381</strain>
    </source>
</reference>
<proteinExistence type="predicted"/>
<dbReference type="Pfam" id="PF13439">
    <property type="entry name" value="Glyco_transf_4"/>
    <property type="match status" value="1"/>
</dbReference>
<organism evidence="3">
    <name type="scientific">Eiseniibacteriota bacterium</name>
    <dbReference type="NCBI Taxonomy" id="2212470"/>
    <lineage>
        <taxon>Bacteria</taxon>
        <taxon>Candidatus Eiseniibacteriota</taxon>
    </lineage>
</organism>
<dbReference type="Gene3D" id="3.40.50.2000">
    <property type="entry name" value="Glycogen Phosphorylase B"/>
    <property type="match status" value="2"/>
</dbReference>
<name>A0A832I4K6_UNCEI</name>
<dbReference type="Pfam" id="PF00534">
    <property type="entry name" value="Glycos_transf_1"/>
    <property type="match status" value="1"/>
</dbReference>
<evidence type="ECO:0000259" key="1">
    <source>
        <dbReference type="Pfam" id="PF00534"/>
    </source>
</evidence>
<feature type="domain" description="Glycosyl transferase family 1" evidence="1">
    <location>
        <begin position="174"/>
        <end position="341"/>
    </location>
</feature>
<comment type="caution">
    <text evidence="3">The sequence shown here is derived from an EMBL/GenBank/DDBJ whole genome shotgun (WGS) entry which is preliminary data.</text>
</comment>
<dbReference type="PANTHER" id="PTHR12526">
    <property type="entry name" value="GLYCOSYLTRANSFERASE"/>
    <property type="match status" value="1"/>
</dbReference>
<dbReference type="InterPro" id="IPR028098">
    <property type="entry name" value="Glyco_trans_4-like_N"/>
</dbReference>
<keyword evidence="3" id="KW-0808">Transferase</keyword>
<dbReference type="SUPFAM" id="SSF53756">
    <property type="entry name" value="UDP-Glycosyltransferase/glycogen phosphorylase"/>
    <property type="match status" value="1"/>
</dbReference>
<feature type="domain" description="Glycosyltransferase subfamily 4-like N-terminal" evidence="2">
    <location>
        <begin position="13"/>
        <end position="167"/>
    </location>
</feature>
<dbReference type="AlphaFoldDB" id="A0A832I4K6"/>
<dbReference type="EMBL" id="DSQF01000012">
    <property type="protein sequence ID" value="HGZ43135.1"/>
    <property type="molecule type" value="Genomic_DNA"/>
</dbReference>